<comment type="caution">
    <text evidence="1">The sequence shown here is derived from an EMBL/GenBank/DDBJ whole genome shotgun (WGS) entry which is preliminary data.</text>
</comment>
<dbReference type="Proteomes" id="UP001642483">
    <property type="component" value="Unassembled WGS sequence"/>
</dbReference>
<accession>A0ABP0FMG5</accession>
<evidence type="ECO:0000313" key="2">
    <source>
        <dbReference type="Proteomes" id="UP001642483"/>
    </source>
</evidence>
<proteinExistence type="predicted"/>
<protein>
    <submittedName>
        <fullName evidence="1">Uncharacterized protein</fullName>
    </submittedName>
</protein>
<gene>
    <name evidence="1" type="ORF">CVLEPA_LOCUS11081</name>
</gene>
<reference evidence="1 2" key="1">
    <citation type="submission" date="2024-02" db="EMBL/GenBank/DDBJ databases">
        <authorList>
            <person name="Daric V."/>
            <person name="Darras S."/>
        </authorList>
    </citation>
    <scope>NUCLEOTIDE SEQUENCE [LARGE SCALE GENOMIC DNA]</scope>
</reference>
<keyword evidence="2" id="KW-1185">Reference proteome</keyword>
<name>A0ABP0FMG5_CLALP</name>
<evidence type="ECO:0000313" key="1">
    <source>
        <dbReference type="EMBL" id="CAK8680843.1"/>
    </source>
</evidence>
<dbReference type="EMBL" id="CAWYQH010000079">
    <property type="protein sequence ID" value="CAK8680843.1"/>
    <property type="molecule type" value="Genomic_DNA"/>
</dbReference>
<sequence length="102" mass="11602">MRKEDLLLRIEVQLLIRCEENFAFIPLERSVNVVRSKRRSQQADNVALLPNSIIDYNFTPHQAIGDLGGTGHVVCIDVNAGCLHQAQQHREQALLFIWNAPQ</sequence>
<organism evidence="1 2">
    <name type="scientific">Clavelina lepadiformis</name>
    <name type="common">Light-bulb sea squirt</name>
    <name type="synonym">Ascidia lepadiformis</name>
    <dbReference type="NCBI Taxonomy" id="159417"/>
    <lineage>
        <taxon>Eukaryota</taxon>
        <taxon>Metazoa</taxon>
        <taxon>Chordata</taxon>
        <taxon>Tunicata</taxon>
        <taxon>Ascidiacea</taxon>
        <taxon>Aplousobranchia</taxon>
        <taxon>Clavelinidae</taxon>
        <taxon>Clavelina</taxon>
    </lineage>
</organism>